<proteinExistence type="predicted"/>
<name>A0ABT5V4R6_9VIBR</name>
<organism evidence="2 3">
    <name type="scientific">Vibrio chanodichtyis</name>
    <dbReference type="NCBI Taxonomy" id="3027932"/>
    <lineage>
        <taxon>Bacteria</taxon>
        <taxon>Pseudomonadati</taxon>
        <taxon>Pseudomonadota</taxon>
        <taxon>Gammaproteobacteria</taxon>
        <taxon>Vibrionales</taxon>
        <taxon>Vibrionaceae</taxon>
        <taxon>Vibrio</taxon>
    </lineage>
</organism>
<gene>
    <name evidence="2" type="ORF">PUN32_12340</name>
</gene>
<evidence type="ECO:0000313" key="3">
    <source>
        <dbReference type="Proteomes" id="UP001216189"/>
    </source>
</evidence>
<feature type="transmembrane region" description="Helical" evidence="1">
    <location>
        <begin position="12"/>
        <end position="31"/>
    </location>
</feature>
<dbReference type="NCBIfam" id="TIGR02532">
    <property type="entry name" value="IV_pilin_GFxxxE"/>
    <property type="match status" value="1"/>
</dbReference>
<reference evidence="2 3" key="1">
    <citation type="submission" date="2023-02" db="EMBL/GenBank/DDBJ databases">
        <title>Vibrio intestini sp. nov., a close relative of Vibrio cholerae isolated from the intestine of Healthy Culter dabryi.</title>
        <authorList>
            <person name="Wu N."/>
        </authorList>
    </citation>
    <scope>NUCLEOTIDE SEQUENCE [LARGE SCALE GENOMIC DNA]</scope>
    <source>
        <strain evidence="2 3">DSL-7</strain>
    </source>
</reference>
<dbReference type="InterPro" id="IPR012902">
    <property type="entry name" value="N_methyl_site"/>
</dbReference>
<keyword evidence="1" id="KW-0812">Transmembrane</keyword>
<keyword evidence="3" id="KW-1185">Reference proteome</keyword>
<keyword evidence="1" id="KW-0472">Membrane</keyword>
<dbReference type="EMBL" id="JARBFT010000015">
    <property type="protein sequence ID" value="MDE1515803.1"/>
    <property type="molecule type" value="Genomic_DNA"/>
</dbReference>
<protein>
    <submittedName>
        <fullName evidence="2">Type II secretion system protein</fullName>
    </submittedName>
</protein>
<dbReference type="RefSeq" id="WP_274723491.1">
    <property type="nucleotide sequence ID" value="NZ_JARBFT010000015.1"/>
</dbReference>
<keyword evidence="1" id="KW-1133">Transmembrane helix</keyword>
<evidence type="ECO:0000256" key="1">
    <source>
        <dbReference type="SAM" id="Phobius"/>
    </source>
</evidence>
<evidence type="ECO:0000313" key="2">
    <source>
        <dbReference type="EMBL" id="MDE1515803.1"/>
    </source>
</evidence>
<accession>A0ABT5V4R6</accession>
<sequence>MKHHNGFTLIESIVAIVIMGFAMLVLVSFLYPQIERSATPHYQMRAAYLGQSVMSQILARGFDQQSDFDGGEWRCGETKPNTTTVKLCSATLGRDAGEGSPAEFNDVDDYIGCWYADDASRCGSQTQHYPLSNILGDEIIANYRHFTVLIDVSYVDQAFAPVHQITDLKRIELVVDTDRYGRYAFVAYRGNY</sequence>
<dbReference type="Pfam" id="PF07963">
    <property type="entry name" value="N_methyl"/>
    <property type="match status" value="1"/>
</dbReference>
<dbReference type="Proteomes" id="UP001216189">
    <property type="component" value="Unassembled WGS sequence"/>
</dbReference>
<comment type="caution">
    <text evidence="2">The sequence shown here is derived from an EMBL/GenBank/DDBJ whole genome shotgun (WGS) entry which is preliminary data.</text>
</comment>